<comment type="caution">
    <text evidence="2">The sequence shown here is derived from an EMBL/GenBank/DDBJ whole genome shotgun (WGS) entry which is preliminary data.</text>
</comment>
<proteinExistence type="predicted"/>
<dbReference type="Proteomes" id="UP001497623">
    <property type="component" value="Unassembled WGS sequence"/>
</dbReference>
<evidence type="ECO:0000313" key="2">
    <source>
        <dbReference type="EMBL" id="CAL4189787.1"/>
    </source>
</evidence>
<feature type="transmembrane region" description="Helical" evidence="1">
    <location>
        <begin position="122"/>
        <end position="143"/>
    </location>
</feature>
<keyword evidence="1" id="KW-0472">Membrane</keyword>
<sequence>MHVLQEKAFTEIRPWQGEEAASLVFIENTIIQAEPLSCLLNKNYPPHERTIQNNRFHVHCDCNVTDHFRPLLGINENGTHIQIARVKTVLGQTLCQDSEVSSRFINIKEYLDTNCTALNLTVISSASIAGILLLLIIVVSVVCHLRVKKVLDQANNVGDACSTSSFSTSCMPPPLSPFYTTPLDFSKQIVVPDFKTYHQTEVHFPFENAEPISVNDRNSCLSQNFVIDYYPSQQNRASCPFN</sequence>
<keyword evidence="1" id="KW-0812">Transmembrane</keyword>
<evidence type="ECO:0000256" key="1">
    <source>
        <dbReference type="SAM" id="Phobius"/>
    </source>
</evidence>
<keyword evidence="1" id="KW-1133">Transmembrane helix</keyword>
<evidence type="ECO:0000313" key="3">
    <source>
        <dbReference type="Proteomes" id="UP001497623"/>
    </source>
</evidence>
<accession>A0AAV2SHK3</accession>
<dbReference type="AlphaFoldDB" id="A0AAV2SHK3"/>
<protein>
    <submittedName>
        <fullName evidence="2">Uncharacterized protein</fullName>
    </submittedName>
</protein>
<name>A0AAV2SHK3_MEGNR</name>
<reference evidence="2 3" key="1">
    <citation type="submission" date="2024-05" db="EMBL/GenBank/DDBJ databases">
        <authorList>
            <person name="Wallberg A."/>
        </authorList>
    </citation>
    <scope>NUCLEOTIDE SEQUENCE [LARGE SCALE GENOMIC DNA]</scope>
</reference>
<gene>
    <name evidence="2" type="ORF">MNOR_LOCUS36418</name>
</gene>
<keyword evidence="3" id="KW-1185">Reference proteome</keyword>
<dbReference type="EMBL" id="CAXKWB010066315">
    <property type="protein sequence ID" value="CAL4189787.1"/>
    <property type="molecule type" value="Genomic_DNA"/>
</dbReference>
<organism evidence="2 3">
    <name type="scientific">Meganyctiphanes norvegica</name>
    <name type="common">Northern krill</name>
    <name type="synonym">Thysanopoda norvegica</name>
    <dbReference type="NCBI Taxonomy" id="48144"/>
    <lineage>
        <taxon>Eukaryota</taxon>
        <taxon>Metazoa</taxon>
        <taxon>Ecdysozoa</taxon>
        <taxon>Arthropoda</taxon>
        <taxon>Crustacea</taxon>
        <taxon>Multicrustacea</taxon>
        <taxon>Malacostraca</taxon>
        <taxon>Eumalacostraca</taxon>
        <taxon>Eucarida</taxon>
        <taxon>Euphausiacea</taxon>
        <taxon>Euphausiidae</taxon>
        <taxon>Meganyctiphanes</taxon>
    </lineage>
</organism>